<feature type="compositionally biased region" description="Basic residues" evidence="1">
    <location>
        <begin position="47"/>
        <end position="60"/>
    </location>
</feature>
<sequence length="114" mass="12442">MAALVGASLVAVSAYYMHRKTLSQLLECAKTVERERDGISDGESPQHSKKRRGHHSRRRGNGYYRRGSASLPDVTMMSGGIDGEEKRNGPIHVDGIPPGLPRLHTLPEGKLGIL</sequence>
<dbReference type="Proteomes" id="UP000187203">
    <property type="component" value="Unassembled WGS sequence"/>
</dbReference>
<gene>
    <name evidence="2" type="ORF">COLO4_35806</name>
</gene>
<accession>A0A1R3GD90</accession>
<dbReference type="STRING" id="93759.A0A1R3GD90"/>
<protein>
    <submittedName>
        <fullName evidence="2">AMP deaminase-like protein</fullName>
    </submittedName>
</protein>
<proteinExistence type="predicted"/>
<evidence type="ECO:0000313" key="3">
    <source>
        <dbReference type="Proteomes" id="UP000187203"/>
    </source>
</evidence>
<organism evidence="2 3">
    <name type="scientific">Corchorus olitorius</name>
    <dbReference type="NCBI Taxonomy" id="93759"/>
    <lineage>
        <taxon>Eukaryota</taxon>
        <taxon>Viridiplantae</taxon>
        <taxon>Streptophyta</taxon>
        <taxon>Embryophyta</taxon>
        <taxon>Tracheophyta</taxon>
        <taxon>Spermatophyta</taxon>
        <taxon>Magnoliopsida</taxon>
        <taxon>eudicotyledons</taxon>
        <taxon>Gunneridae</taxon>
        <taxon>Pentapetalae</taxon>
        <taxon>rosids</taxon>
        <taxon>malvids</taxon>
        <taxon>Malvales</taxon>
        <taxon>Malvaceae</taxon>
        <taxon>Grewioideae</taxon>
        <taxon>Apeibeae</taxon>
        <taxon>Corchorus</taxon>
    </lineage>
</organism>
<dbReference type="AlphaFoldDB" id="A0A1R3GD90"/>
<dbReference type="OrthoDB" id="1723809at2759"/>
<name>A0A1R3GD90_9ROSI</name>
<keyword evidence="3" id="KW-1185">Reference proteome</keyword>
<dbReference type="EMBL" id="AWUE01022799">
    <property type="protein sequence ID" value="OMO56031.1"/>
    <property type="molecule type" value="Genomic_DNA"/>
</dbReference>
<comment type="caution">
    <text evidence="2">The sequence shown here is derived from an EMBL/GenBank/DDBJ whole genome shotgun (WGS) entry which is preliminary data.</text>
</comment>
<feature type="region of interest" description="Disordered" evidence="1">
    <location>
        <begin position="33"/>
        <end position="104"/>
    </location>
</feature>
<reference evidence="3" key="1">
    <citation type="submission" date="2013-09" db="EMBL/GenBank/DDBJ databases">
        <title>Corchorus olitorius genome sequencing.</title>
        <authorList>
            <person name="Alam M."/>
            <person name="Haque M.S."/>
            <person name="Islam M.S."/>
            <person name="Emdad E.M."/>
            <person name="Islam M.M."/>
            <person name="Ahmed B."/>
            <person name="Halim A."/>
            <person name="Hossen Q.M.M."/>
            <person name="Hossain M.Z."/>
            <person name="Ahmed R."/>
            <person name="Khan M.M."/>
            <person name="Islam R."/>
            <person name="Rashid M.M."/>
            <person name="Khan S.A."/>
            <person name="Rahman M.S."/>
            <person name="Alam M."/>
            <person name="Yahiya A.S."/>
            <person name="Khan M.S."/>
            <person name="Azam M.S."/>
            <person name="Haque T."/>
            <person name="Lashkar M.Z.H."/>
            <person name="Akhand A.I."/>
            <person name="Morshed G."/>
            <person name="Roy S."/>
            <person name="Uddin K.S."/>
            <person name="Rabeya T."/>
            <person name="Hossain A.S."/>
            <person name="Chowdhury A."/>
            <person name="Snigdha A.R."/>
            <person name="Mortoza M.S."/>
            <person name="Matin S.A."/>
            <person name="Hoque S.M.E."/>
            <person name="Islam M.K."/>
            <person name="Roy D.K."/>
            <person name="Haider R."/>
            <person name="Moosa M.M."/>
            <person name="Elias S.M."/>
            <person name="Hasan A.M."/>
            <person name="Jahan S."/>
            <person name="Shafiuddin M."/>
            <person name="Mahmood N."/>
            <person name="Shommy N.S."/>
        </authorList>
    </citation>
    <scope>NUCLEOTIDE SEQUENCE [LARGE SCALE GENOMIC DNA]</scope>
    <source>
        <strain evidence="3">cv. O-4</strain>
    </source>
</reference>
<evidence type="ECO:0000256" key="1">
    <source>
        <dbReference type="SAM" id="MobiDB-lite"/>
    </source>
</evidence>
<evidence type="ECO:0000313" key="2">
    <source>
        <dbReference type="EMBL" id="OMO56031.1"/>
    </source>
</evidence>